<sequence>MISIWTFFLAMIISVAAELILRNTEVLFSFFILLIIIFVGVLSDIVGIAVTSSSIKPFHAMAANKVAGAKYAIQLVKNAGPVSNFCNDVVGDICGIISGVAGASIILQMPNLLFPLSKTVLTIVMSGFVASLTVGGKSIGKSIAIDHSEKIVFQAGRFLSFLNRKLDIEVIPNKRVNKRKER</sequence>
<organism evidence="2 3">
    <name type="scientific">Alkaliphilus metalliredigens (strain QYMF)</name>
    <dbReference type="NCBI Taxonomy" id="293826"/>
    <lineage>
        <taxon>Bacteria</taxon>
        <taxon>Bacillati</taxon>
        <taxon>Bacillota</taxon>
        <taxon>Clostridia</taxon>
        <taxon>Peptostreptococcales</taxon>
        <taxon>Natronincolaceae</taxon>
        <taxon>Alkaliphilus</taxon>
    </lineage>
</organism>
<keyword evidence="1" id="KW-0812">Transmembrane</keyword>
<reference evidence="3" key="1">
    <citation type="journal article" date="2016" name="Genome Announc.">
        <title>Complete genome sequence of Alkaliphilus metalliredigens strain QYMF, an alkaliphilic and metal-reducing bacterium isolated from borax-contaminated leachate ponds.</title>
        <authorList>
            <person name="Hwang C."/>
            <person name="Copeland A."/>
            <person name="Lucas S."/>
            <person name="Lapidus A."/>
            <person name="Barry K."/>
            <person name="Detter J.C."/>
            <person name="Glavina Del Rio T."/>
            <person name="Hammon N."/>
            <person name="Israni S."/>
            <person name="Dalin E."/>
            <person name="Tice H."/>
            <person name="Pitluck S."/>
            <person name="Chertkov O."/>
            <person name="Brettin T."/>
            <person name="Bruce D."/>
            <person name="Han C."/>
            <person name="Schmutz J."/>
            <person name="Larimer F."/>
            <person name="Land M.L."/>
            <person name="Hauser L."/>
            <person name="Kyrpides N."/>
            <person name="Mikhailova N."/>
            <person name="Ye Q."/>
            <person name="Zhou J."/>
            <person name="Richardson P."/>
            <person name="Fields M.W."/>
        </authorList>
    </citation>
    <scope>NUCLEOTIDE SEQUENCE [LARGE SCALE GENOMIC DNA]</scope>
    <source>
        <strain evidence="3">QYMF</strain>
    </source>
</reference>
<keyword evidence="1" id="KW-0472">Membrane</keyword>
<dbReference type="EMBL" id="CP000724">
    <property type="protein sequence ID" value="ABR48660.1"/>
    <property type="molecule type" value="Genomic_DNA"/>
</dbReference>
<dbReference type="HOGENOM" id="CLU_096497_0_0_9"/>
<evidence type="ECO:0000256" key="1">
    <source>
        <dbReference type="SAM" id="Phobius"/>
    </source>
</evidence>
<keyword evidence="3" id="KW-1185">Reference proteome</keyword>
<dbReference type="AlphaFoldDB" id="A6TR42"/>
<evidence type="ECO:0008006" key="4">
    <source>
        <dbReference type="Google" id="ProtNLM"/>
    </source>
</evidence>
<dbReference type="eggNOG" id="COG1253">
    <property type="taxonomic scope" value="Bacteria"/>
</dbReference>
<name>A6TR42_ALKMQ</name>
<feature type="transmembrane region" description="Helical" evidence="1">
    <location>
        <begin position="27"/>
        <end position="51"/>
    </location>
</feature>
<evidence type="ECO:0000313" key="2">
    <source>
        <dbReference type="EMBL" id="ABR48660.1"/>
    </source>
</evidence>
<proteinExistence type="predicted"/>
<dbReference type="KEGG" id="amt:Amet_2507"/>
<keyword evidence="1" id="KW-1133">Transmembrane helix</keyword>
<dbReference type="STRING" id="293826.Amet_2507"/>
<accession>A6TR42</accession>
<protein>
    <recommendedName>
        <fullName evidence="4">CNNM transmembrane domain-containing protein</fullName>
    </recommendedName>
</protein>
<evidence type="ECO:0000313" key="3">
    <source>
        <dbReference type="Proteomes" id="UP000001572"/>
    </source>
</evidence>
<gene>
    <name evidence="2" type="ordered locus">Amet_2507</name>
</gene>
<dbReference type="Proteomes" id="UP000001572">
    <property type="component" value="Chromosome"/>
</dbReference>